<keyword evidence="1" id="KW-0472">Membrane</keyword>
<reference evidence="2" key="1">
    <citation type="journal article" date="2021" name="PeerJ">
        <title>Extensive microbial diversity within the chicken gut microbiome revealed by metagenomics and culture.</title>
        <authorList>
            <person name="Gilroy R."/>
            <person name="Ravi A."/>
            <person name="Getino M."/>
            <person name="Pursley I."/>
            <person name="Horton D.L."/>
            <person name="Alikhan N.F."/>
            <person name="Baker D."/>
            <person name="Gharbi K."/>
            <person name="Hall N."/>
            <person name="Watson M."/>
            <person name="Adriaenssens E.M."/>
            <person name="Foster-Nyarko E."/>
            <person name="Jarju S."/>
            <person name="Secka A."/>
            <person name="Antonio M."/>
            <person name="Oren A."/>
            <person name="Chaudhuri R.R."/>
            <person name="La Ragione R."/>
            <person name="Hildebrand F."/>
            <person name="Pallen M.J."/>
        </authorList>
    </citation>
    <scope>NUCLEOTIDE SEQUENCE</scope>
    <source>
        <strain evidence="2">ChiBcec16_6824</strain>
    </source>
</reference>
<dbReference type="Proteomes" id="UP000823868">
    <property type="component" value="Unassembled WGS sequence"/>
</dbReference>
<organism evidence="2 3">
    <name type="scientific">Candidatus Flavonifractor merdigallinarum</name>
    <dbReference type="NCBI Taxonomy" id="2838589"/>
    <lineage>
        <taxon>Bacteria</taxon>
        <taxon>Bacillati</taxon>
        <taxon>Bacillota</taxon>
        <taxon>Clostridia</taxon>
        <taxon>Eubacteriales</taxon>
        <taxon>Oscillospiraceae</taxon>
        <taxon>Flavonifractor</taxon>
    </lineage>
</organism>
<evidence type="ECO:0000256" key="1">
    <source>
        <dbReference type="SAM" id="Phobius"/>
    </source>
</evidence>
<feature type="transmembrane region" description="Helical" evidence="1">
    <location>
        <begin position="192"/>
        <end position="211"/>
    </location>
</feature>
<comment type="caution">
    <text evidence="2">The sequence shown here is derived from an EMBL/GenBank/DDBJ whole genome shotgun (WGS) entry which is preliminary data.</text>
</comment>
<gene>
    <name evidence="2" type="ORF">H9841_00840</name>
</gene>
<feature type="transmembrane region" description="Helical" evidence="1">
    <location>
        <begin position="165"/>
        <end position="186"/>
    </location>
</feature>
<dbReference type="AlphaFoldDB" id="A0A9D2BXQ7"/>
<evidence type="ECO:0000313" key="2">
    <source>
        <dbReference type="EMBL" id="HIY20432.1"/>
    </source>
</evidence>
<reference evidence="2" key="2">
    <citation type="submission" date="2021-04" db="EMBL/GenBank/DDBJ databases">
        <authorList>
            <person name="Gilroy R."/>
        </authorList>
    </citation>
    <scope>NUCLEOTIDE SEQUENCE</scope>
    <source>
        <strain evidence="2">ChiBcec16_6824</strain>
    </source>
</reference>
<name>A0A9D2BXQ7_9FIRM</name>
<feature type="transmembrane region" description="Helical" evidence="1">
    <location>
        <begin position="42"/>
        <end position="75"/>
    </location>
</feature>
<keyword evidence="1" id="KW-0812">Transmembrane</keyword>
<feature type="transmembrane region" description="Helical" evidence="1">
    <location>
        <begin position="12"/>
        <end position="36"/>
    </location>
</feature>
<feature type="transmembrane region" description="Helical" evidence="1">
    <location>
        <begin position="87"/>
        <end position="113"/>
    </location>
</feature>
<accession>A0A9D2BXQ7</accession>
<feature type="transmembrane region" description="Helical" evidence="1">
    <location>
        <begin position="133"/>
        <end position="153"/>
    </location>
</feature>
<evidence type="ECO:0000313" key="3">
    <source>
        <dbReference type="Proteomes" id="UP000823868"/>
    </source>
</evidence>
<keyword evidence="1" id="KW-1133">Transmembrane helix</keyword>
<protein>
    <submittedName>
        <fullName evidence="2">Uncharacterized protein</fullName>
    </submittedName>
</protein>
<proteinExistence type="predicted"/>
<dbReference type="EMBL" id="DXDX01000017">
    <property type="protein sequence ID" value="HIY20432.1"/>
    <property type="molecule type" value="Genomic_DNA"/>
</dbReference>
<sequence length="215" mass="23544">MTRILRCDREDFCLYTLVPLGIFLLGVTVNTAAVLLGAESTFAFLPIFLLLACALLGLSGGISALLYAFPLAVSFSIPRRRALGGVVVYLLAIWAVLAVLSTALVLVDHWYVYNILPMLVPGLEVMGDPLYELGVSYIIVAATLGVATGFLGGTAILRFGRKGGWALWGIYMAALLCREQIAWAALLNDWPYWVLVLLMLLGLSVWSLLHWDVRR</sequence>